<gene>
    <name evidence="14" type="ORF">GCM10010468_72480</name>
</gene>
<evidence type="ECO:0000256" key="3">
    <source>
        <dbReference type="ARBA" id="ARBA00022516"/>
    </source>
</evidence>
<dbReference type="Proteomes" id="UP001501237">
    <property type="component" value="Unassembled WGS sequence"/>
</dbReference>
<dbReference type="Pfam" id="PF01066">
    <property type="entry name" value="CDP-OH_P_transf"/>
    <property type="match status" value="1"/>
</dbReference>
<feature type="transmembrane region" description="Helical" evidence="13">
    <location>
        <begin position="6"/>
        <end position="27"/>
    </location>
</feature>
<keyword evidence="10" id="KW-1208">Phospholipid metabolism</keyword>
<name>A0ABP6QLR4_9ACTN</name>
<dbReference type="EMBL" id="BAAAUV010000033">
    <property type="protein sequence ID" value="GAA3237534.1"/>
    <property type="molecule type" value="Genomic_DNA"/>
</dbReference>
<keyword evidence="4 12" id="KW-0808">Transferase</keyword>
<evidence type="ECO:0000256" key="1">
    <source>
        <dbReference type="ARBA" id="ARBA00004141"/>
    </source>
</evidence>
<proteinExistence type="inferred from homology"/>
<feature type="transmembrane region" description="Helical" evidence="13">
    <location>
        <begin position="77"/>
        <end position="102"/>
    </location>
</feature>
<keyword evidence="15" id="KW-1185">Reference proteome</keyword>
<dbReference type="Gene3D" id="1.20.120.1760">
    <property type="match status" value="1"/>
</dbReference>
<dbReference type="InterPro" id="IPR043130">
    <property type="entry name" value="CDP-OH_PTrfase_TM_dom"/>
</dbReference>
<evidence type="ECO:0000256" key="9">
    <source>
        <dbReference type="ARBA" id="ARBA00023209"/>
    </source>
</evidence>
<evidence type="ECO:0000256" key="12">
    <source>
        <dbReference type="RuleBase" id="RU003750"/>
    </source>
</evidence>
<evidence type="ECO:0000256" key="11">
    <source>
        <dbReference type="NCBIfam" id="TIGR00560"/>
    </source>
</evidence>
<evidence type="ECO:0000256" key="6">
    <source>
        <dbReference type="ARBA" id="ARBA00022989"/>
    </source>
</evidence>
<comment type="caution">
    <text evidence="14">The sequence shown here is derived from an EMBL/GenBank/DDBJ whole genome shotgun (WGS) entry which is preliminary data.</text>
</comment>
<dbReference type="NCBIfam" id="TIGR00560">
    <property type="entry name" value="pgsA"/>
    <property type="match status" value="1"/>
</dbReference>
<evidence type="ECO:0000256" key="8">
    <source>
        <dbReference type="ARBA" id="ARBA00023136"/>
    </source>
</evidence>
<keyword evidence="3" id="KW-0444">Lipid biosynthesis</keyword>
<evidence type="ECO:0000256" key="10">
    <source>
        <dbReference type="ARBA" id="ARBA00023264"/>
    </source>
</evidence>
<dbReference type="PROSITE" id="PS00379">
    <property type="entry name" value="CDP_ALCOHOL_P_TRANSF"/>
    <property type="match status" value="1"/>
</dbReference>
<dbReference type="InterPro" id="IPR048254">
    <property type="entry name" value="CDP_ALCOHOL_P_TRANSF_CS"/>
</dbReference>
<dbReference type="InterPro" id="IPR004570">
    <property type="entry name" value="Phosphatidylglycerol_P_synth"/>
</dbReference>
<dbReference type="PANTHER" id="PTHR14269:SF52">
    <property type="entry name" value="PHOSPHATIDYLGLYCEROPHOSPHATE SYNTHASE-RELATED"/>
    <property type="match status" value="1"/>
</dbReference>
<feature type="transmembrane region" description="Helical" evidence="13">
    <location>
        <begin position="148"/>
        <end position="168"/>
    </location>
</feature>
<keyword evidence="9" id="KW-0594">Phospholipid biosynthesis</keyword>
<evidence type="ECO:0000313" key="15">
    <source>
        <dbReference type="Proteomes" id="UP001501237"/>
    </source>
</evidence>
<dbReference type="RefSeq" id="WP_344837797.1">
    <property type="nucleotide sequence ID" value="NZ_BAAAUV010000033.1"/>
</dbReference>
<dbReference type="PIRSF" id="PIRSF000847">
    <property type="entry name" value="Phos_ph_gly_syn"/>
    <property type="match status" value="1"/>
</dbReference>
<keyword evidence="5 13" id="KW-0812">Transmembrane</keyword>
<evidence type="ECO:0000256" key="2">
    <source>
        <dbReference type="ARBA" id="ARBA00010441"/>
    </source>
</evidence>
<evidence type="ECO:0000256" key="7">
    <source>
        <dbReference type="ARBA" id="ARBA00023098"/>
    </source>
</evidence>
<reference evidence="15" key="1">
    <citation type="journal article" date="2019" name="Int. J. Syst. Evol. Microbiol.">
        <title>The Global Catalogue of Microorganisms (GCM) 10K type strain sequencing project: providing services to taxonomists for standard genome sequencing and annotation.</title>
        <authorList>
            <consortium name="The Broad Institute Genomics Platform"/>
            <consortium name="The Broad Institute Genome Sequencing Center for Infectious Disease"/>
            <person name="Wu L."/>
            <person name="Ma J."/>
        </authorList>
    </citation>
    <scope>NUCLEOTIDE SEQUENCE [LARGE SCALE GENOMIC DNA]</scope>
    <source>
        <strain evidence="15">JCM 9377</strain>
    </source>
</reference>
<dbReference type="InterPro" id="IPR050324">
    <property type="entry name" value="CDP-alcohol_PTase-I"/>
</dbReference>
<comment type="subcellular location">
    <subcellularLocation>
        <location evidence="1">Membrane</location>
        <topology evidence="1">Multi-pass membrane protein</topology>
    </subcellularLocation>
</comment>
<organism evidence="14 15">
    <name type="scientific">Actinocorallia longicatena</name>
    <dbReference type="NCBI Taxonomy" id="111803"/>
    <lineage>
        <taxon>Bacteria</taxon>
        <taxon>Bacillati</taxon>
        <taxon>Actinomycetota</taxon>
        <taxon>Actinomycetes</taxon>
        <taxon>Streptosporangiales</taxon>
        <taxon>Thermomonosporaceae</taxon>
        <taxon>Actinocorallia</taxon>
    </lineage>
</organism>
<sequence>MVSNLNFANALTVLRLVLVPPFVLLMLLPDDSLGWRNAALAVFLIAAVSDWLDGHLARTWSLSTKFGALWDPIADKALTGAAFICLSILGELWWWVTIVILVREIGITLLRIPLDKRGVDVSAGLAGKAKTALQMVALTIFISPRETLLPLMMGAALFATVWSGLLYLRDALPRLREPRP</sequence>
<evidence type="ECO:0000256" key="4">
    <source>
        <dbReference type="ARBA" id="ARBA00022679"/>
    </source>
</evidence>
<dbReference type="PANTHER" id="PTHR14269">
    <property type="entry name" value="CDP-DIACYLGLYCEROL--GLYCEROL-3-PHOSPHATE 3-PHOSPHATIDYLTRANSFERASE-RELATED"/>
    <property type="match status" value="1"/>
</dbReference>
<evidence type="ECO:0000256" key="13">
    <source>
        <dbReference type="SAM" id="Phobius"/>
    </source>
</evidence>
<evidence type="ECO:0000313" key="14">
    <source>
        <dbReference type="EMBL" id="GAA3237534.1"/>
    </source>
</evidence>
<protein>
    <recommendedName>
        <fullName evidence="11">CDP-diacylglycerol--glycerol-3-phosphate 3-phosphatidyltransferase</fullName>
        <ecNumber evidence="11">2.7.8.5</ecNumber>
    </recommendedName>
</protein>
<keyword evidence="8 13" id="KW-0472">Membrane</keyword>
<keyword evidence="7" id="KW-0443">Lipid metabolism</keyword>
<accession>A0ABP6QLR4</accession>
<dbReference type="EC" id="2.7.8.5" evidence="11"/>
<keyword evidence="6 13" id="KW-1133">Transmembrane helix</keyword>
<evidence type="ECO:0000256" key="5">
    <source>
        <dbReference type="ARBA" id="ARBA00022692"/>
    </source>
</evidence>
<dbReference type="InterPro" id="IPR000462">
    <property type="entry name" value="CDP-OH_P_trans"/>
</dbReference>
<comment type="similarity">
    <text evidence="2 12">Belongs to the CDP-alcohol phosphatidyltransferase class-I family.</text>
</comment>